<sequence length="87" mass="10218">MRRDIAKLLETGQEATARIRVEHIIREEKMMAAQEIIELFCELVVVRLPIIETQRYQNLKGMFVSWLWNGSNETIPNMRCLVDYGAH</sequence>
<reference evidence="2" key="1">
    <citation type="journal article" date="2022" name="Int. J. Mol. Sci.">
        <title>Draft Genome of Tanacetum Coccineum: Genomic Comparison of Closely Related Tanacetum-Family Plants.</title>
        <authorList>
            <person name="Yamashiro T."/>
            <person name="Shiraishi A."/>
            <person name="Nakayama K."/>
            <person name="Satake H."/>
        </authorList>
    </citation>
    <scope>NUCLEOTIDE SEQUENCE</scope>
</reference>
<reference evidence="2" key="2">
    <citation type="submission" date="2022-01" db="EMBL/GenBank/DDBJ databases">
        <authorList>
            <person name="Yamashiro T."/>
            <person name="Shiraishi A."/>
            <person name="Satake H."/>
            <person name="Nakayama K."/>
        </authorList>
    </citation>
    <scope>NUCLEOTIDE SEQUENCE</scope>
</reference>
<protein>
    <submittedName>
        <fullName evidence="2">IST1-like protein</fullName>
    </submittedName>
</protein>
<keyword evidence="3" id="KW-1185">Reference proteome</keyword>
<dbReference type="EMBL" id="BQNB010016190">
    <property type="protein sequence ID" value="GJT48886.1"/>
    <property type="molecule type" value="Genomic_DNA"/>
</dbReference>
<accession>A0ABQ5ED91</accession>
<dbReference type="PANTHER" id="PTHR12161:SF5">
    <property type="entry name" value="IST1 HOMOLOG"/>
    <property type="match status" value="1"/>
</dbReference>
<dbReference type="Pfam" id="PF03398">
    <property type="entry name" value="Ist1"/>
    <property type="match status" value="1"/>
</dbReference>
<evidence type="ECO:0000313" key="3">
    <source>
        <dbReference type="Proteomes" id="UP001151760"/>
    </source>
</evidence>
<evidence type="ECO:0000256" key="1">
    <source>
        <dbReference type="ARBA" id="ARBA00005536"/>
    </source>
</evidence>
<dbReference type="InterPro" id="IPR042277">
    <property type="entry name" value="IST1-like"/>
</dbReference>
<dbReference type="InterPro" id="IPR005061">
    <property type="entry name" value="Ist1"/>
</dbReference>
<evidence type="ECO:0000313" key="2">
    <source>
        <dbReference type="EMBL" id="GJT48886.1"/>
    </source>
</evidence>
<dbReference type="Gene3D" id="1.20.1260.60">
    <property type="entry name" value="Vacuolar protein sorting-associated protein Ist1"/>
    <property type="match status" value="1"/>
</dbReference>
<dbReference type="PANTHER" id="PTHR12161">
    <property type="entry name" value="IST1 FAMILY MEMBER"/>
    <property type="match status" value="1"/>
</dbReference>
<dbReference type="Proteomes" id="UP001151760">
    <property type="component" value="Unassembled WGS sequence"/>
</dbReference>
<gene>
    <name evidence="2" type="ORF">Tco_0975043</name>
</gene>
<proteinExistence type="inferred from homology"/>
<organism evidence="2 3">
    <name type="scientific">Tanacetum coccineum</name>
    <dbReference type="NCBI Taxonomy" id="301880"/>
    <lineage>
        <taxon>Eukaryota</taxon>
        <taxon>Viridiplantae</taxon>
        <taxon>Streptophyta</taxon>
        <taxon>Embryophyta</taxon>
        <taxon>Tracheophyta</taxon>
        <taxon>Spermatophyta</taxon>
        <taxon>Magnoliopsida</taxon>
        <taxon>eudicotyledons</taxon>
        <taxon>Gunneridae</taxon>
        <taxon>Pentapetalae</taxon>
        <taxon>asterids</taxon>
        <taxon>campanulids</taxon>
        <taxon>Asterales</taxon>
        <taxon>Asteraceae</taxon>
        <taxon>Asteroideae</taxon>
        <taxon>Anthemideae</taxon>
        <taxon>Anthemidinae</taxon>
        <taxon>Tanacetum</taxon>
    </lineage>
</organism>
<name>A0ABQ5ED91_9ASTR</name>
<comment type="similarity">
    <text evidence="1">Belongs to the IST1 family.</text>
</comment>
<comment type="caution">
    <text evidence="2">The sequence shown here is derived from an EMBL/GenBank/DDBJ whole genome shotgun (WGS) entry which is preliminary data.</text>
</comment>